<dbReference type="PROSITE" id="PS51233">
    <property type="entry name" value="VWFD"/>
    <property type="match status" value="1"/>
</dbReference>
<evidence type="ECO:0000256" key="2">
    <source>
        <dbReference type="ARBA" id="ARBA00023180"/>
    </source>
</evidence>
<dbReference type="AlphaFoldDB" id="A0A401PC30"/>
<dbReference type="PANTHER" id="PTHR11339:SF228">
    <property type="entry name" value="OTOGELIN"/>
    <property type="match status" value="1"/>
</dbReference>
<dbReference type="STRING" id="75743.A0A401PC30"/>
<dbReference type="GO" id="GO:0031012">
    <property type="term" value="C:extracellular matrix"/>
    <property type="evidence" value="ECO:0007669"/>
    <property type="project" value="TreeGrafter"/>
</dbReference>
<protein>
    <recommendedName>
        <fullName evidence="3">VWFD domain-containing protein</fullName>
    </recommendedName>
</protein>
<dbReference type="Proteomes" id="UP000288216">
    <property type="component" value="Unassembled WGS sequence"/>
</dbReference>
<dbReference type="GO" id="GO:0005615">
    <property type="term" value="C:extracellular space"/>
    <property type="evidence" value="ECO:0007669"/>
    <property type="project" value="TreeGrafter"/>
</dbReference>
<evidence type="ECO:0000256" key="1">
    <source>
        <dbReference type="ARBA" id="ARBA00023157"/>
    </source>
</evidence>
<dbReference type="SMART" id="SM00832">
    <property type="entry name" value="C8"/>
    <property type="match status" value="1"/>
</dbReference>
<dbReference type="OrthoDB" id="8921018at2759"/>
<organism evidence="4 5">
    <name type="scientific">Scyliorhinus torazame</name>
    <name type="common">Cloudy catshark</name>
    <name type="synonym">Catulus torazame</name>
    <dbReference type="NCBI Taxonomy" id="75743"/>
    <lineage>
        <taxon>Eukaryota</taxon>
        <taxon>Metazoa</taxon>
        <taxon>Chordata</taxon>
        <taxon>Craniata</taxon>
        <taxon>Vertebrata</taxon>
        <taxon>Chondrichthyes</taxon>
        <taxon>Elasmobranchii</taxon>
        <taxon>Galeomorphii</taxon>
        <taxon>Galeoidea</taxon>
        <taxon>Carcharhiniformes</taxon>
        <taxon>Scyliorhinidae</taxon>
        <taxon>Scyliorhinus</taxon>
    </lineage>
</organism>
<dbReference type="PANTHER" id="PTHR11339">
    <property type="entry name" value="EXTRACELLULAR MATRIX GLYCOPROTEIN RELATED"/>
    <property type="match status" value="1"/>
</dbReference>
<evidence type="ECO:0000313" key="4">
    <source>
        <dbReference type="EMBL" id="GCB70674.1"/>
    </source>
</evidence>
<feature type="non-terminal residue" evidence="4">
    <location>
        <position position="285"/>
    </location>
</feature>
<reference evidence="4 5" key="1">
    <citation type="journal article" date="2018" name="Nat. Ecol. Evol.">
        <title>Shark genomes provide insights into elasmobranch evolution and the origin of vertebrates.</title>
        <authorList>
            <person name="Hara Y"/>
            <person name="Yamaguchi K"/>
            <person name="Onimaru K"/>
            <person name="Kadota M"/>
            <person name="Koyanagi M"/>
            <person name="Keeley SD"/>
            <person name="Tatsumi K"/>
            <person name="Tanaka K"/>
            <person name="Motone F"/>
            <person name="Kageyama Y"/>
            <person name="Nozu R"/>
            <person name="Adachi N"/>
            <person name="Nishimura O"/>
            <person name="Nakagawa R"/>
            <person name="Tanegashima C"/>
            <person name="Kiyatake I"/>
            <person name="Matsumoto R"/>
            <person name="Murakumo K"/>
            <person name="Nishida K"/>
            <person name="Terakita A"/>
            <person name="Kuratani S"/>
            <person name="Sato K"/>
            <person name="Hyodo S Kuraku.S."/>
        </authorList>
    </citation>
    <scope>NUCLEOTIDE SEQUENCE [LARGE SCALE GENOMIC DNA]</scope>
</reference>
<proteinExistence type="predicted"/>
<feature type="domain" description="VWFD" evidence="3">
    <location>
        <begin position="1"/>
        <end position="205"/>
    </location>
</feature>
<dbReference type="Pfam" id="PF00094">
    <property type="entry name" value="VWD"/>
    <property type="match status" value="1"/>
</dbReference>
<evidence type="ECO:0000259" key="3">
    <source>
        <dbReference type="PROSITE" id="PS51233"/>
    </source>
</evidence>
<dbReference type="Pfam" id="PF08742">
    <property type="entry name" value="C8"/>
    <property type="match status" value="1"/>
</dbReference>
<sequence>MCDECIKQICVEGQITQINRSHHCPYIVTPPSCELLGFAVQVNGDKCCPQWECPCRCSILANLHIITFDGSDFGISGAASYVMASLANETIIVGISECLSSQMLNINSRFGYTPFRRFDFEIIDTGSMYTILTPAGINIQWFHSTGIMVIDTGTPNKKLATTGLCGYCDGNRINDLTLKNGTVLKKDDDPVTFIQDWTLASTETGIKMSRRLEVNCSTSNCSECFRMLQSETFALCHAQVSPEMFCELWIRDSLFVNNHCSALAAYVALCNKFNICLEWRKPDYC</sequence>
<dbReference type="InterPro" id="IPR001846">
    <property type="entry name" value="VWF_type-D"/>
</dbReference>
<dbReference type="InterPro" id="IPR050780">
    <property type="entry name" value="Mucin_vWF_Thrombospondin_sf"/>
</dbReference>
<keyword evidence="1" id="KW-1015">Disulfide bond</keyword>
<dbReference type="SMART" id="SM00216">
    <property type="entry name" value="VWD"/>
    <property type="match status" value="1"/>
</dbReference>
<accession>A0A401PC30</accession>
<comment type="caution">
    <text evidence="4">The sequence shown here is derived from an EMBL/GenBank/DDBJ whole genome shotgun (WGS) entry which is preliminary data.</text>
</comment>
<dbReference type="InterPro" id="IPR014853">
    <property type="entry name" value="VWF/SSPO/ZAN-like_Cys-rich_dom"/>
</dbReference>
<name>A0A401PC30_SCYTO</name>
<dbReference type="EMBL" id="BFAA01003353">
    <property type="protein sequence ID" value="GCB70674.1"/>
    <property type="molecule type" value="Genomic_DNA"/>
</dbReference>
<evidence type="ECO:0000313" key="5">
    <source>
        <dbReference type="Proteomes" id="UP000288216"/>
    </source>
</evidence>
<keyword evidence="2" id="KW-0325">Glycoprotein</keyword>
<gene>
    <name evidence="4" type="ORF">scyTo_0008635</name>
</gene>
<keyword evidence="5" id="KW-1185">Reference proteome</keyword>